<evidence type="ECO:0000256" key="1">
    <source>
        <dbReference type="SAM" id="SignalP"/>
    </source>
</evidence>
<dbReference type="AlphaFoldDB" id="A0A015K8I9"/>
<proteinExistence type="predicted"/>
<dbReference type="OrthoDB" id="2450417at2759"/>
<reference evidence="2 3" key="1">
    <citation type="submission" date="2014-02" db="EMBL/GenBank/DDBJ databases">
        <title>Single nucleus genome sequencing reveals high similarity among nuclei of an endomycorrhizal fungus.</title>
        <authorList>
            <person name="Lin K."/>
            <person name="Geurts R."/>
            <person name="Zhang Z."/>
            <person name="Limpens E."/>
            <person name="Saunders D.G."/>
            <person name="Mu D."/>
            <person name="Pang E."/>
            <person name="Cao H."/>
            <person name="Cha H."/>
            <person name="Lin T."/>
            <person name="Zhou Q."/>
            <person name="Shang Y."/>
            <person name="Li Y."/>
            <person name="Ivanov S."/>
            <person name="Sharma T."/>
            <person name="Velzen R.V."/>
            <person name="Ruijter N.D."/>
            <person name="Aanen D.K."/>
            <person name="Win J."/>
            <person name="Kamoun S."/>
            <person name="Bisseling T."/>
            <person name="Huang S."/>
        </authorList>
    </citation>
    <scope>NUCLEOTIDE SEQUENCE [LARGE SCALE GENOMIC DNA]</scope>
    <source>
        <strain evidence="3">DAOM197198w</strain>
    </source>
</reference>
<dbReference type="HOGENOM" id="CLU_126705_0_0_1"/>
<evidence type="ECO:0000313" key="2">
    <source>
        <dbReference type="EMBL" id="EXX63804.1"/>
    </source>
</evidence>
<comment type="caution">
    <text evidence="2">The sequence shown here is derived from an EMBL/GenBank/DDBJ whole genome shotgun (WGS) entry which is preliminary data.</text>
</comment>
<keyword evidence="1" id="KW-0732">Signal</keyword>
<name>A0A015K8I9_RHIIW</name>
<dbReference type="Proteomes" id="UP000022910">
    <property type="component" value="Unassembled WGS sequence"/>
</dbReference>
<feature type="chain" id="PRO_5001475634" evidence="1">
    <location>
        <begin position="20"/>
        <end position="182"/>
    </location>
</feature>
<accession>A0A015K8I9</accession>
<evidence type="ECO:0000313" key="3">
    <source>
        <dbReference type="Proteomes" id="UP000022910"/>
    </source>
</evidence>
<organism evidence="2 3">
    <name type="scientific">Rhizophagus irregularis (strain DAOM 197198w)</name>
    <name type="common">Glomus intraradices</name>
    <dbReference type="NCBI Taxonomy" id="1432141"/>
    <lineage>
        <taxon>Eukaryota</taxon>
        <taxon>Fungi</taxon>
        <taxon>Fungi incertae sedis</taxon>
        <taxon>Mucoromycota</taxon>
        <taxon>Glomeromycotina</taxon>
        <taxon>Glomeromycetes</taxon>
        <taxon>Glomerales</taxon>
        <taxon>Glomeraceae</taxon>
        <taxon>Rhizophagus</taxon>
    </lineage>
</organism>
<dbReference type="EMBL" id="JEMT01023768">
    <property type="protein sequence ID" value="EXX63804.1"/>
    <property type="molecule type" value="Genomic_DNA"/>
</dbReference>
<protein>
    <submittedName>
        <fullName evidence="2">Uncharacterized protein</fullName>
    </submittedName>
</protein>
<sequence length="182" mass="20730">MKYMVFIIVSFLIFFKTFAFKAFDQCDRDFTDFDATSGIKFLSNHQIELTLEGPNSRENPGNLPCCVQQGPMIISNYTFHNRDHSLIYTIVPENKRILVNGYTRTDIINANDCSSGNFDCNSLYQGSFIYTRADNYDPTKFFKPGENIGVGITIYSACFHHLETVCLTTCRYTGGLIYTPPQ</sequence>
<keyword evidence="3" id="KW-1185">Reference proteome</keyword>
<gene>
    <name evidence="2" type="ORF">RirG_148890</name>
</gene>
<feature type="signal peptide" evidence="1">
    <location>
        <begin position="1"/>
        <end position="19"/>
    </location>
</feature>